<dbReference type="AlphaFoldDB" id="A0A2Z6QUH7"/>
<accession>A0A2Z6QUH7</accession>
<evidence type="ECO:0000313" key="2">
    <source>
        <dbReference type="Proteomes" id="UP000247702"/>
    </source>
</evidence>
<reference evidence="1 2" key="1">
    <citation type="submission" date="2017-11" db="EMBL/GenBank/DDBJ databases">
        <title>The genome of Rhizophagus clarus HR1 reveals common genetic basis of auxotrophy among arbuscular mycorrhizal fungi.</title>
        <authorList>
            <person name="Kobayashi Y."/>
        </authorList>
    </citation>
    <scope>NUCLEOTIDE SEQUENCE [LARGE SCALE GENOMIC DNA]</scope>
    <source>
        <strain evidence="1 2">HR1</strain>
    </source>
</reference>
<keyword evidence="2" id="KW-1185">Reference proteome</keyword>
<evidence type="ECO:0000313" key="1">
    <source>
        <dbReference type="EMBL" id="GBB89469.1"/>
    </source>
</evidence>
<organism evidence="1 2">
    <name type="scientific">Rhizophagus clarus</name>
    <dbReference type="NCBI Taxonomy" id="94130"/>
    <lineage>
        <taxon>Eukaryota</taxon>
        <taxon>Fungi</taxon>
        <taxon>Fungi incertae sedis</taxon>
        <taxon>Mucoromycota</taxon>
        <taxon>Glomeromycotina</taxon>
        <taxon>Glomeromycetes</taxon>
        <taxon>Glomerales</taxon>
        <taxon>Glomeraceae</taxon>
        <taxon>Rhizophagus</taxon>
    </lineage>
</organism>
<name>A0A2Z6QUH7_9GLOM</name>
<dbReference type="Proteomes" id="UP000247702">
    <property type="component" value="Unassembled WGS sequence"/>
</dbReference>
<gene>
    <name evidence="1" type="ORF">RclHR1_16170001</name>
</gene>
<dbReference type="EMBL" id="BEXD01000688">
    <property type="protein sequence ID" value="GBB89469.1"/>
    <property type="molecule type" value="Genomic_DNA"/>
</dbReference>
<proteinExistence type="predicted"/>
<comment type="caution">
    <text evidence="1">The sequence shown here is derived from an EMBL/GenBank/DDBJ whole genome shotgun (WGS) entry which is preliminary data.</text>
</comment>
<sequence length="267" mass="31090">MYKNHNIQEKDGYYITNIITGECLNYFDFIWNGSFQDICKHCHSARIFIKSFKNPNVINKLKERLVTFFKNKQRTLPPELKNYNIYQGDIETAFQEIVKEYNEKECKIQSDPFRPLELDQKDKKSLIGAPAKATQKVTVSKEFELETTDSNSFKFSTTAIVNPFYDSNTNTILYDSHTPSNFPFLRNTHSLNDPFPPLYNTHTPFFLNNSYTHHSFSYNTYTHSSLNELYTHPSHLNNSNIDLSLDNYICPSFSSISSFITLSSNEK</sequence>
<protein>
    <submittedName>
        <fullName evidence="1">Uncharacterized protein</fullName>
    </submittedName>
</protein>